<evidence type="ECO:0000259" key="1">
    <source>
        <dbReference type="PROSITE" id="PS51704"/>
    </source>
</evidence>
<accession>A0A5C5VGZ1</accession>
<feature type="domain" description="GP-PDE" evidence="1">
    <location>
        <begin position="30"/>
        <end position="271"/>
    </location>
</feature>
<keyword evidence="2" id="KW-0378">Hydrolase</keyword>
<dbReference type="InterPro" id="IPR030395">
    <property type="entry name" value="GP_PDE_dom"/>
</dbReference>
<dbReference type="AlphaFoldDB" id="A0A5C5VGZ1"/>
<dbReference type="GO" id="GO:0008889">
    <property type="term" value="F:glycerophosphodiester phosphodiesterase activity"/>
    <property type="evidence" value="ECO:0007669"/>
    <property type="project" value="UniProtKB-EC"/>
</dbReference>
<evidence type="ECO:0000313" key="3">
    <source>
        <dbReference type="Proteomes" id="UP000316714"/>
    </source>
</evidence>
<dbReference type="Pfam" id="PF03009">
    <property type="entry name" value="GDPD"/>
    <property type="match status" value="1"/>
</dbReference>
<organism evidence="2 3">
    <name type="scientific">Posidoniimonas corsicana</name>
    <dbReference type="NCBI Taxonomy" id="1938618"/>
    <lineage>
        <taxon>Bacteria</taxon>
        <taxon>Pseudomonadati</taxon>
        <taxon>Planctomycetota</taxon>
        <taxon>Planctomycetia</taxon>
        <taxon>Pirellulales</taxon>
        <taxon>Lacipirellulaceae</taxon>
        <taxon>Posidoniimonas</taxon>
    </lineage>
</organism>
<evidence type="ECO:0000313" key="2">
    <source>
        <dbReference type="EMBL" id="TWT37866.1"/>
    </source>
</evidence>
<dbReference type="GO" id="GO:0006629">
    <property type="term" value="P:lipid metabolic process"/>
    <property type="evidence" value="ECO:0007669"/>
    <property type="project" value="InterPro"/>
</dbReference>
<sequence>MKAKTVGAGLAQATLFLLGVGLMATPSRAQLIVAHRGASHDAPENTVAAFELAWEQDADGIEGDFHLTKDRRLICVHDYDMKRVSGDRRKVTDLTFDEIRKLDVGAWKDSRFKGEHPPTLTEMLETVPNGKKAVIELKTGPEIVDPFLAELGDAGFPHEQLVVIAFDGETIAECKRRLPDVRCHWLTSFKKEAGKWRPDASTVKQTATKAGVDGVGFKGAPEVLDAEFLTESGVGEFHVWTIDAPEVARHFQQLGAVGITTNRPAWIRSQLKPKPADPAAD</sequence>
<gene>
    <name evidence="2" type="primary">glpQ1</name>
    <name evidence="2" type="ORF">KOR34_28320</name>
</gene>
<proteinExistence type="predicted"/>
<comment type="caution">
    <text evidence="2">The sequence shown here is derived from an EMBL/GenBank/DDBJ whole genome shotgun (WGS) entry which is preliminary data.</text>
</comment>
<dbReference type="EMBL" id="SIHJ01000001">
    <property type="protein sequence ID" value="TWT37866.1"/>
    <property type="molecule type" value="Genomic_DNA"/>
</dbReference>
<protein>
    <submittedName>
        <fullName evidence="2">Putative glycerophosphoryl diester phosphodiesterase 1</fullName>
        <ecNumber evidence="2">3.1.4.46</ecNumber>
    </submittedName>
</protein>
<dbReference type="InterPro" id="IPR017946">
    <property type="entry name" value="PLC-like_Pdiesterase_TIM-brl"/>
</dbReference>
<dbReference type="OrthoDB" id="238714at2"/>
<dbReference type="Gene3D" id="3.20.20.190">
    <property type="entry name" value="Phosphatidylinositol (PI) phosphodiesterase"/>
    <property type="match status" value="1"/>
</dbReference>
<dbReference type="RefSeq" id="WP_146565171.1">
    <property type="nucleotide sequence ID" value="NZ_SIHJ01000001.1"/>
</dbReference>
<keyword evidence="3" id="KW-1185">Reference proteome</keyword>
<dbReference type="EC" id="3.1.4.46" evidence="2"/>
<dbReference type="PANTHER" id="PTHR46211:SF1">
    <property type="entry name" value="GLYCEROPHOSPHODIESTER PHOSPHODIESTERASE, CYTOPLASMIC"/>
    <property type="match status" value="1"/>
</dbReference>
<dbReference type="CDD" id="cd08582">
    <property type="entry name" value="GDPD_like_2"/>
    <property type="match status" value="1"/>
</dbReference>
<dbReference type="Proteomes" id="UP000316714">
    <property type="component" value="Unassembled WGS sequence"/>
</dbReference>
<dbReference type="SUPFAM" id="SSF51695">
    <property type="entry name" value="PLC-like phosphodiesterases"/>
    <property type="match status" value="1"/>
</dbReference>
<reference evidence="2 3" key="1">
    <citation type="submission" date="2019-02" db="EMBL/GenBank/DDBJ databases">
        <title>Deep-cultivation of Planctomycetes and their phenomic and genomic characterization uncovers novel biology.</title>
        <authorList>
            <person name="Wiegand S."/>
            <person name="Jogler M."/>
            <person name="Boedeker C."/>
            <person name="Pinto D."/>
            <person name="Vollmers J."/>
            <person name="Rivas-Marin E."/>
            <person name="Kohn T."/>
            <person name="Peeters S.H."/>
            <person name="Heuer A."/>
            <person name="Rast P."/>
            <person name="Oberbeckmann S."/>
            <person name="Bunk B."/>
            <person name="Jeske O."/>
            <person name="Meyerdierks A."/>
            <person name="Storesund J.E."/>
            <person name="Kallscheuer N."/>
            <person name="Luecker S."/>
            <person name="Lage O.M."/>
            <person name="Pohl T."/>
            <person name="Merkel B.J."/>
            <person name="Hornburger P."/>
            <person name="Mueller R.-W."/>
            <person name="Bruemmer F."/>
            <person name="Labrenz M."/>
            <person name="Spormann A.M."/>
            <person name="Op Den Camp H."/>
            <person name="Overmann J."/>
            <person name="Amann R."/>
            <person name="Jetten M.S.M."/>
            <person name="Mascher T."/>
            <person name="Medema M.H."/>
            <person name="Devos D.P."/>
            <person name="Kaster A.-K."/>
            <person name="Ovreas L."/>
            <person name="Rohde M."/>
            <person name="Galperin M.Y."/>
            <person name="Jogler C."/>
        </authorList>
    </citation>
    <scope>NUCLEOTIDE SEQUENCE [LARGE SCALE GENOMIC DNA]</scope>
    <source>
        <strain evidence="2 3">KOR34</strain>
    </source>
</reference>
<dbReference type="PROSITE" id="PS51704">
    <property type="entry name" value="GP_PDE"/>
    <property type="match status" value="1"/>
</dbReference>
<name>A0A5C5VGZ1_9BACT</name>
<dbReference type="PANTHER" id="PTHR46211">
    <property type="entry name" value="GLYCEROPHOSPHORYL DIESTER PHOSPHODIESTERASE"/>
    <property type="match status" value="1"/>
</dbReference>